<gene>
    <name evidence="11" type="ORF">TR121288</name>
</gene>
<evidence type="ECO:0000256" key="4">
    <source>
        <dbReference type="ARBA" id="ARBA00044050"/>
    </source>
</evidence>
<comment type="catalytic activity">
    <reaction evidence="10">
        <text>3-hydroxypropanoate + NADP(+) = 3-oxopropanoate + NADPH + H(+)</text>
        <dbReference type="Rhea" id="RHEA:26438"/>
        <dbReference type="ChEBI" id="CHEBI:15378"/>
        <dbReference type="ChEBI" id="CHEBI:16510"/>
        <dbReference type="ChEBI" id="CHEBI:33190"/>
        <dbReference type="ChEBI" id="CHEBI:57783"/>
        <dbReference type="ChEBI" id="CHEBI:58349"/>
        <dbReference type="EC" id="1.1.1.298"/>
    </reaction>
</comment>
<dbReference type="EMBL" id="GEEE01011975">
    <property type="protein sequence ID" value="JAP51250.1"/>
    <property type="molecule type" value="Transcribed_RNA"/>
</dbReference>
<dbReference type="GO" id="GO:0030497">
    <property type="term" value="P:fatty acid elongation"/>
    <property type="evidence" value="ECO:0007669"/>
    <property type="project" value="TreeGrafter"/>
</dbReference>
<dbReference type="InterPro" id="IPR002347">
    <property type="entry name" value="SDR_fam"/>
</dbReference>
<evidence type="ECO:0000256" key="1">
    <source>
        <dbReference type="ARBA" id="ARBA00023002"/>
    </source>
</evidence>
<protein>
    <recommendedName>
        <fullName evidence="6">NADP-dependent 3-hydroxy acid dehydrogenase YdfG</fullName>
        <ecNumber evidence="4">1.1.1.298</ecNumber>
        <ecNumber evidence="5">1.1.1.381</ecNumber>
    </recommendedName>
    <alternativeName>
        <fullName evidence="8">L-allo-threonine dehydrogenase</fullName>
    </alternativeName>
    <alternativeName>
        <fullName evidence="7">Malonic semialdehyde reductase</fullName>
    </alternativeName>
</protein>
<evidence type="ECO:0000313" key="11">
    <source>
        <dbReference type="EMBL" id="JAP51250.1"/>
    </source>
</evidence>
<sequence length="252" mass="27299">CLAGKVCLVVGASSGIGREIALKLGKEGATVICASRRKHLLESLAETIGKNGHPTCMDVRNHSEVEASISRLLGEFGRIDVLVYCAEIFTYSLVKNKFFECWKDMIATNCQGLVDVVSIILSDMLEKDLAGHIIVVSSDAGRAPFPGLSVYSGTKFFTEGFLRSLRLEYKESKIRITSIQPGDVATPGQQWTTDTMASELYSPLCRPPAESEKAWAAMLKPEVIANAVIYALSQPEGVSVNEVLVQPTGQPC</sequence>
<dbReference type="PRINTS" id="PR00081">
    <property type="entry name" value="GDHRDH"/>
</dbReference>
<dbReference type="EC" id="1.1.1.381" evidence="5"/>
<dbReference type="GO" id="GO:0005783">
    <property type="term" value="C:endoplasmic reticulum"/>
    <property type="evidence" value="ECO:0007669"/>
    <property type="project" value="TreeGrafter"/>
</dbReference>
<dbReference type="PANTHER" id="PTHR43086">
    <property type="entry name" value="VERY-LONG-CHAIN 3-OXOOACYL-COA REDUCTASE"/>
    <property type="match status" value="1"/>
</dbReference>
<evidence type="ECO:0000256" key="10">
    <source>
        <dbReference type="ARBA" id="ARBA00047274"/>
    </source>
</evidence>
<accession>A0A0X3PIU9</accession>
<dbReference type="InterPro" id="IPR020904">
    <property type="entry name" value="Sc_DH/Rdtase_CS"/>
</dbReference>
<dbReference type="AlphaFoldDB" id="A0A0X3PIU9"/>
<comment type="function">
    <text evidence="9">NADP-dependent dehydrogenase with broad substrate specificity acting on 3-hydroxy acids. Catalyzes the NADP-dependent oxidation of L-allo-threonine to L-2-amino-3-keto-butyrate, which is spontaneously decarboxylated into aminoacetone. Also acts on D-threonine, L-serine, D-serine, D-3-hydroxyisobutyrate, L-3-hydroxyisobutyrate, D-glycerate and L-glycerate. Able to catalyze the reduction of the malonic semialdehyde to 3-hydroxypropionic acid. YdfG is apparently supplementing RutE, the presumed malonic semialdehyde reductase involved in pyrimidine degradation since both are able to detoxify malonic semialdehyde.</text>
</comment>
<feature type="non-terminal residue" evidence="11">
    <location>
        <position position="1"/>
    </location>
</feature>
<dbReference type="SUPFAM" id="SSF51735">
    <property type="entry name" value="NAD(P)-binding Rossmann-fold domains"/>
    <property type="match status" value="1"/>
</dbReference>
<evidence type="ECO:0000256" key="7">
    <source>
        <dbReference type="ARBA" id="ARBA00044271"/>
    </source>
</evidence>
<keyword evidence="1" id="KW-0560">Oxidoreductase</keyword>
<dbReference type="Gene3D" id="3.40.50.720">
    <property type="entry name" value="NAD(P)-binding Rossmann-like Domain"/>
    <property type="match status" value="1"/>
</dbReference>
<dbReference type="EC" id="1.1.1.298" evidence="4"/>
<comment type="catalytic activity">
    <reaction evidence="3">
        <text>L-allo-threonine + NADP(+) = aminoacetone + CO2 + NADPH</text>
        <dbReference type="Rhea" id="RHEA:43524"/>
        <dbReference type="ChEBI" id="CHEBI:16526"/>
        <dbReference type="ChEBI" id="CHEBI:57783"/>
        <dbReference type="ChEBI" id="CHEBI:58320"/>
        <dbReference type="ChEBI" id="CHEBI:58349"/>
        <dbReference type="ChEBI" id="CHEBI:58585"/>
        <dbReference type="EC" id="1.1.1.381"/>
    </reaction>
</comment>
<comment type="similarity">
    <text evidence="2">Belongs to the short-chain dehydrogenases/reductases (SDR) family. 17-beta-HSD 3 subfamily.</text>
</comment>
<organism evidence="11">
    <name type="scientific">Schistocephalus solidus</name>
    <name type="common">Tapeworm</name>
    <dbReference type="NCBI Taxonomy" id="70667"/>
    <lineage>
        <taxon>Eukaryota</taxon>
        <taxon>Metazoa</taxon>
        <taxon>Spiralia</taxon>
        <taxon>Lophotrochozoa</taxon>
        <taxon>Platyhelminthes</taxon>
        <taxon>Cestoda</taxon>
        <taxon>Eucestoda</taxon>
        <taxon>Diphyllobothriidea</taxon>
        <taxon>Diphyllobothriidae</taxon>
        <taxon>Schistocephalus</taxon>
    </lineage>
</organism>
<evidence type="ECO:0000256" key="9">
    <source>
        <dbReference type="ARBA" id="ARBA00045650"/>
    </source>
</evidence>
<dbReference type="Pfam" id="PF00106">
    <property type="entry name" value="adh_short"/>
    <property type="match status" value="1"/>
</dbReference>
<evidence type="ECO:0000256" key="5">
    <source>
        <dbReference type="ARBA" id="ARBA00044059"/>
    </source>
</evidence>
<evidence type="ECO:0000256" key="6">
    <source>
        <dbReference type="ARBA" id="ARBA00044065"/>
    </source>
</evidence>
<name>A0A0X3PIU9_SCHSO</name>
<dbReference type="PROSITE" id="PS00061">
    <property type="entry name" value="ADH_SHORT"/>
    <property type="match status" value="1"/>
</dbReference>
<evidence type="ECO:0000256" key="8">
    <source>
        <dbReference type="ARBA" id="ARBA00044349"/>
    </source>
</evidence>
<dbReference type="PANTHER" id="PTHR43086:SF3">
    <property type="entry name" value="NADP-DEPENDENT 3-HYDROXY ACID DEHYDROGENASE YDFG"/>
    <property type="match status" value="1"/>
</dbReference>
<reference evidence="11" key="1">
    <citation type="submission" date="2016-01" db="EMBL/GenBank/DDBJ databases">
        <title>Reference transcriptome for the parasite Schistocephalus solidus: insights into the molecular evolution of parasitism.</title>
        <authorList>
            <person name="Hebert F.O."/>
            <person name="Grambauer S."/>
            <person name="Barber I."/>
            <person name="Landry C.R."/>
            <person name="Aubin-Horth N."/>
        </authorList>
    </citation>
    <scope>NUCLEOTIDE SEQUENCE</scope>
</reference>
<evidence type="ECO:0000256" key="3">
    <source>
        <dbReference type="ARBA" id="ARBA00043812"/>
    </source>
</evidence>
<dbReference type="InterPro" id="IPR036291">
    <property type="entry name" value="NAD(P)-bd_dom_sf"/>
</dbReference>
<evidence type="ECO:0000256" key="2">
    <source>
        <dbReference type="ARBA" id="ARBA00038261"/>
    </source>
</evidence>
<dbReference type="GO" id="GO:0035527">
    <property type="term" value="F:3-hydroxypropionate dehydrogenase (NADP+) activity"/>
    <property type="evidence" value="ECO:0007669"/>
    <property type="project" value="UniProtKB-EC"/>
</dbReference>
<proteinExistence type="inferred from homology"/>